<dbReference type="EMBL" id="LCWF01000133">
    <property type="protein sequence ID" value="KKY17970.1"/>
    <property type="molecule type" value="Genomic_DNA"/>
</dbReference>
<evidence type="ECO:0000259" key="2">
    <source>
        <dbReference type="Pfam" id="PF14420"/>
    </source>
</evidence>
<dbReference type="SUPFAM" id="SSF48452">
    <property type="entry name" value="TPR-like"/>
    <property type="match status" value="1"/>
</dbReference>
<evidence type="ECO:0000313" key="4">
    <source>
        <dbReference type="Proteomes" id="UP000053317"/>
    </source>
</evidence>
<organism evidence="3 4">
    <name type="scientific">Phaeomoniella chlamydospora</name>
    <name type="common">Phaeoacremonium chlamydosporum</name>
    <dbReference type="NCBI Taxonomy" id="158046"/>
    <lineage>
        <taxon>Eukaryota</taxon>
        <taxon>Fungi</taxon>
        <taxon>Dikarya</taxon>
        <taxon>Ascomycota</taxon>
        <taxon>Pezizomycotina</taxon>
        <taxon>Eurotiomycetes</taxon>
        <taxon>Chaetothyriomycetidae</taxon>
        <taxon>Phaeomoniellales</taxon>
        <taxon>Phaeomoniellaceae</taxon>
        <taxon>Phaeomoniella</taxon>
    </lineage>
</organism>
<name>A0A0G2GM85_PHACM</name>
<feature type="compositionally biased region" description="Polar residues" evidence="1">
    <location>
        <begin position="127"/>
        <end position="140"/>
    </location>
</feature>
<proteinExistence type="predicted"/>
<reference evidence="3 4" key="2">
    <citation type="submission" date="2015-05" db="EMBL/GenBank/DDBJ databases">
        <authorList>
            <person name="Morales-Cruz A."/>
            <person name="Amrine K.C."/>
            <person name="Cantu D."/>
        </authorList>
    </citation>
    <scope>NUCLEOTIDE SEQUENCE [LARGE SCALE GENOMIC DNA]</scope>
    <source>
        <strain evidence="3">UCRPC4</strain>
    </source>
</reference>
<evidence type="ECO:0000313" key="3">
    <source>
        <dbReference type="EMBL" id="KKY17970.1"/>
    </source>
</evidence>
<dbReference type="Pfam" id="PF14420">
    <property type="entry name" value="Clr5"/>
    <property type="match status" value="1"/>
</dbReference>
<feature type="compositionally biased region" description="Polar residues" evidence="1">
    <location>
        <begin position="213"/>
        <end position="222"/>
    </location>
</feature>
<dbReference type="Proteomes" id="UP000053317">
    <property type="component" value="Unassembled WGS sequence"/>
</dbReference>
<feature type="region of interest" description="Disordered" evidence="1">
    <location>
        <begin position="127"/>
        <end position="222"/>
    </location>
</feature>
<dbReference type="AlphaFoldDB" id="A0A0G2GM85"/>
<feature type="domain" description="Clr5" evidence="2">
    <location>
        <begin position="11"/>
        <end position="63"/>
    </location>
</feature>
<accession>A0A0G2GM85</accession>
<dbReference type="PANTHER" id="PTHR38788:SF3">
    <property type="entry name" value="CLR5 DOMAIN-CONTAINING PROTEIN"/>
    <property type="match status" value="1"/>
</dbReference>
<feature type="compositionally biased region" description="Polar residues" evidence="1">
    <location>
        <begin position="148"/>
        <end position="162"/>
    </location>
</feature>
<keyword evidence="4" id="KW-1185">Reference proteome</keyword>
<reference evidence="3 4" key="1">
    <citation type="submission" date="2015-05" db="EMBL/GenBank/DDBJ databases">
        <title>Distinctive expansion of gene families associated with plant cell wall degradation and secondary metabolism in the genomes of grapevine trunk pathogens.</title>
        <authorList>
            <person name="Lawrence D.P."/>
            <person name="Travadon R."/>
            <person name="Rolshausen P.E."/>
            <person name="Baumgartner K."/>
        </authorList>
    </citation>
    <scope>NUCLEOTIDE SEQUENCE [LARGE SCALE GENOMIC DNA]</scope>
    <source>
        <strain evidence="3">UCRPC4</strain>
    </source>
</reference>
<dbReference type="Gene3D" id="1.25.40.10">
    <property type="entry name" value="Tetratricopeptide repeat domain"/>
    <property type="match status" value="1"/>
</dbReference>
<gene>
    <name evidence="3" type="ORF">UCRPC4_g05172</name>
</gene>
<dbReference type="OrthoDB" id="539213at2759"/>
<dbReference type="InterPro" id="IPR011990">
    <property type="entry name" value="TPR-like_helical_dom_sf"/>
</dbReference>
<dbReference type="InterPro" id="IPR025676">
    <property type="entry name" value="Clr5_dom"/>
</dbReference>
<protein>
    <recommendedName>
        <fullName evidence="2">Clr5 domain-containing protein</fullName>
    </recommendedName>
</protein>
<evidence type="ECO:0000256" key="1">
    <source>
        <dbReference type="SAM" id="MobiDB-lite"/>
    </source>
</evidence>
<dbReference type="PANTHER" id="PTHR38788">
    <property type="entry name" value="CLR5 DOMAIN-CONTAINING PROTEIN"/>
    <property type="match status" value="1"/>
</dbReference>
<sequence>MPRENEQVPRPEDWLRVQPHIRQLYVVDQRPLKDVSRILEEQHNFFATQRMYKSRIQAWKFDKKFKEDEWRQIIAMWKRRRDVEGKESIFKIRGRTINAAKIRKFLKRKKVDEGDFLSSTTESEPLSDIQCFTPTHSPQLNARRDSTDNASDLDQMPSPLTEQSRHDSFSWAANPDSDMRDAIMNDGTSSQGSHALFPSQRPSFSDIRHPHAASTSSNPVHAQIASISNRPASETMDLKRRLVYGIEGMAVRSLTPDSVVLEDSHDHILCNLIASGRQPLLAGDAADKDFLSQCQMRTPLNTVPAMISNDSVVICRSSLSPFSSFQELYSKQEDALPARWLSHLFQASIFHYQKRLDLAERNQNAAAEIFCTMIQSHNKYLLPGLAVLTGIMTSHHEYKLAASFLQQCCQIAQGCLGPEHPLTIAFQYMHCVCDEKTIEHIEADRLDRAIRHFELAWSADHPNTIMLKHLRAWELLRASADSRHPEKVIEAEKIIREQLPIAERVMGPNNYVTTWMLRSLSRACKEQKKLGDAINLMSLAIDRQMWTLGPYHPDRMEGKRRLGEMYQLSGNLEMAEQHFDEALWGQIKMLGVRHGLTMYTLEQLSDVMKKRGRMKEEAQLQELIDNLLEESQPESFTAPLQAY</sequence>
<comment type="caution">
    <text evidence="3">The sequence shown here is derived from an EMBL/GenBank/DDBJ whole genome shotgun (WGS) entry which is preliminary data.</text>
</comment>